<dbReference type="InterPro" id="IPR025269">
    <property type="entry name" value="SAM-like_dom"/>
</dbReference>
<dbReference type="SUPFAM" id="SSF56349">
    <property type="entry name" value="DNA breaking-rejoining enzymes"/>
    <property type="match status" value="1"/>
</dbReference>
<dbReference type="OrthoDB" id="107900at2"/>
<dbReference type="CDD" id="cd00397">
    <property type="entry name" value="DNA_BRE_C"/>
    <property type="match status" value="1"/>
</dbReference>
<name>C6PT02_9CLOT</name>
<feature type="domain" description="Tyr recombinase" evidence="4">
    <location>
        <begin position="122"/>
        <end position="309"/>
    </location>
</feature>
<reference evidence="5 6" key="1">
    <citation type="submission" date="2009-06" db="EMBL/GenBank/DDBJ databases">
        <title>The draft genome of Clostridium carboxidivorans P7.</title>
        <authorList>
            <consortium name="US DOE Joint Genome Institute (JGI-PGF)"/>
            <person name="Lucas S."/>
            <person name="Copeland A."/>
            <person name="Lapidus A."/>
            <person name="Glavina del Rio T."/>
            <person name="Tice H."/>
            <person name="Bruce D."/>
            <person name="Goodwin L."/>
            <person name="Pitluck S."/>
            <person name="Larimer F."/>
            <person name="Land M.L."/>
            <person name="Hauser L."/>
            <person name="Hemme C.L."/>
        </authorList>
    </citation>
    <scope>NUCLEOTIDE SEQUENCE [LARGE SCALE GENOMIC DNA]</scope>
    <source>
        <strain evidence="5 6">P7</strain>
    </source>
</reference>
<dbReference type="GO" id="GO:0015074">
    <property type="term" value="P:DNA integration"/>
    <property type="evidence" value="ECO:0007669"/>
    <property type="project" value="InterPro"/>
</dbReference>
<dbReference type="Gene3D" id="1.10.150.130">
    <property type="match status" value="1"/>
</dbReference>
<dbReference type="eggNOG" id="COG4974">
    <property type="taxonomic scope" value="Bacteria"/>
</dbReference>
<evidence type="ECO:0000256" key="3">
    <source>
        <dbReference type="ARBA" id="ARBA00023172"/>
    </source>
</evidence>
<keyword evidence="3" id="KW-0233">DNA recombination</keyword>
<protein>
    <submittedName>
        <fullName evidence="5">Integrase family protein</fullName>
    </submittedName>
</protein>
<dbReference type="RefSeq" id="WP_007060804.1">
    <property type="nucleotide sequence ID" value="NZ_ACVI01000026.1"/>
</dbReference>
<comment type="similarity">
    <text evidence="1">Belongs to the 'phage' integrase family.</text>
</comment>
<evidence type="ECO:0000256" key="1">
    <source>
        <dbReference type="ARBA" id="ARBA00008857"/>
    </source>
</evidence>
<accession>C6PT02</accession>
<dbReference type="Gene3D" id="1.10.443.10">
    <property type="entry name" value="Intergrase catalytic core"/>
    <property type="match status" value="1"/>
</dbReference>
<dbReference type="Pfam" id="PF13102">
    <property type="entry name" value="Phage_int_SAM_5"/>
    <property type="match status" value="1"/>
</dbReference>
<dbReference type="PANTHER" id="PTHR30349">
    <property type="entry name" value="PHAGE INTEGRASE-RELATED"/>
    <property type="match status" value="1"/>
</dbReference>
<dbReference type="GO" id="GO:0006310">
    <property type="term" value="P:DNA recombination"/>
    <property type="evidence" value="ECO:0007669"/>
    <property type="project" value="UniProtKB-KW"/>
</dbReference>
<dbReference type="InterPro" id="IPR002104">
    <property type="entry name" value="Integrase_catalytic"/>
</dbReference>
<evidence type="ECO:0000313" key="6">
    <source>
        <dbReference type="Proteomes" id="UP000004198"/>
    </source>
</evidence>
<organism evidence="5 6">
    <name type="scientific">Clostridium carboxidivorans P7</name>
    <dbReference type="NCBI Taxonomy" id="536227"/>
    <lineage>
        <taxon>Bacteria</taxon>
        <taxon>Bacillati</taxon>
        <taxon>Bacillota</taxon>
        <taxon>Clostridia</taxon>
        <taxon>Eubacteriales</taxon>
        <taxon>Clostridiaceae</taxon>
        <taxon>Clostridium</taxon>
    </lineage>
</organism>
<evidence type="ECO:0000313" key="5">
    <source>
        <dbReference type="EMBL" id="EET87637.1"/>
    </source>
</evidence>
<comment type="caution">
    <text evidence="5">The sequence shown here is derived from an EMBL/GenBank/DDBJ whole genome shotgun (WGS) entry which is preliminary data.</text>
</comment>
<evidence type="ECO:0000256" key="2">
    <source>
        <dbReference type="ARBA" id="ARBA00023125"/>
    </source>
</evidence>
<keyword evidence="2" id="KW-0238">DNA-binding</keyword>
<evidence type="ECO:0000259" key="4">
    <source>
        <dbReference type="PROSITE" id="PS51898"/>
    </source>
</evidence>
<sequence length="323" mass="38290">MKKINLNLIPDIQQKKYPNITIAKVQEEFENNLKERQLRPATFRFYEEILNVFYKFKNYNDFINTIDQSTIMNFMKYCKTERNNGINTIHTNIRGLRTFLYFAMEKGYLPKFKIKVPSPDLQPKETYSKEDIQKLLLKPNLSKCNFSEYVAYVAVNIFVFTGMRLSTAINLKVEDIDLNNNIIYYRHTKNNKPHIVPLVHNLKEVVNEYLNLLSSQGVMNEYFLITPYGEQLTSNKLYKYISTYNKKRNVEITSIHAFRRFYIKSLVLQNVPIPKIQFLVQHKSPELITLYTKLYTTELVEDVERFSADILENSSINRKKLEL</sequence>
<dbReference type="InterPro" id="IPR013762">
    <property type="entry name" value="Integrase-like_cat_sf"/>
</dbReference>
<gene>
    <name evidence="5" type="ORF">CcarbDRAFT_1919</name>
</gene>
<proteinExistence type="inferred from homology"/>
<dbReference type="Pfam" id="PF00589">
    <property type="entry name" value="Phage_integrase"/>
    <property type="match status" value="1"/>
</dbReference>
<dbReference type="InterPro" id="IPR010998">
    <property type="entry name" value="Integrase_recombinase_N"/>
</dbReference>
<dbReference type="GO" id="GO:0003677">
    <property type="term" value="F:DNA binding"/>
    <property type="evidence" value="ECO:0007669"/>
    <property type="project" value="UniProtKB-KW"/>
</dbReference>
<dbReference type="EMBL" id="ACVI01000026">
    <property type="protein sequence ID" value="EET87637.1"/>
    <property type="molecule type" value="Genomic_DNA"/>
</dbReference>
<dbReference type="AlphaFoldDB" id="C6PT02"/>
<dbReference type="PROSITE" id="PS51898">
    <property type="entry name" value="TYR_RECOMBINASE"/>
    <property type="match status" value="1"/>
</dbReference>
<dbReference type="Proteomes" id="UP000004198">
    <property type="component" value="Unassembled WGS sequence"/>
</dbReference>
<keyword evidence="6" id="KW-1185">Reference proteome</keyword>
<dbReference type="STRING" id="536227.Ccar_16310"/>
<dbReference type="PANTHER" id="PTHR30349:SF41">
    <property type="entry name" value="INTEGRASE_RECOMBINASE PROTEIN MJ0367-RELATED"/>
    <property type="match status" value="1"/>
</dbReference>
<dbReference type="InterPro" id="IPR011010">
    <property type="entry name" value="DNA_brk_join_enz"/>
</dbReference>
<dbReference type="InterPro" id="IPR050090">
    <property type="entry name" value="Tyrosine_recombinase_XerCD"/>
</dbReference>